<dbReference type="AlphaFoldDB" id="A0A1W2EN56"/>
<feature type="compositionally biased region" description="Basic and acidic residues" evidence="1">
    <location>
        <begin position="54"/>
        <end position="66"/>
    </location>
</feature>
<keyword evidence="3" id="KW-0966">Cell projection</keyword>
<feature type="domain" description="Flagellar hook-length control protein-like C-terminal" evidence="2">
    <location>
        <begin position="351"/>
        <end position="422"/>
    </location>
</feature>
<feature type="region of interest" description="Disordered" evidence="1">
    <location>
        <begin position="1"/>
        <end position="92"/>
    </location>
</feature>
<keyword evidence="4" id="KW-1185">Reference proteome</keyword>
<evidence type="ECO:0000259" key="2">
    <source>
        <dbReference type="Pfam" id="PF02120"/>
    </source>
</evidence>
<evidence type="ECO:0000256" key="1">
    <source>
        <dbReference type="SAM" id="MobiDB-lite"/>
    </source>
</evidence>
<feature type="compositionally biased region" description="Basic and acidic residues" evidence="1">
    <location>
        <begin position="417"/>
        <end position="426"/>
    </location>
</feature>
<organism evidence="3 4">
    <name type="scientific">Primorskyibacter flagellatus</name>
    <dbReference type="NCBI Taxonomy" id="1387277"/>
    <lineage>
        <taxon>Bacteria</taxon>
        <taxon>Pseudomonadati</taxon>
        <taxon>Pseudomonadota</taxon>
        <taxon>Alphaproteobacteria</taxon>
        <taxon>Rhodobacterales</taxon>
        <taxon>Roseobacteraceae</taxon>
        <taxon>Primorskyibacter</taxon>
    </lineage>
</organism>
<gene>
    <name evidence="3" type="ORF">SAMN06295998_13417</name>
</gene>
<dbReference type="InterPro" id="IPR021136">
    <property type="entry name" value="Flagellar_hook_control-like_C"/>
</dbReference>
<evidence type="ECO:0000313" key="4">
    <source>
        <dbReference type="Proteomes" id="UP000192330"/>
    </source>
</evidence>
<name>A0A1W2EN56_9RHOB</name>
<proteinExistence type="predicted"/>
<feature type="compositionally biased region" description="Polar residues" evidence="1">
    <location>
        <begin position="435"/>
        <end position="447"/>
    </location>
</feature>
<feature type="compositionally biased region" description="Basic and acidic residues" evidence="1">
    <location>
        <begin position="127"/>
        <end position="142"/>
    </location>
</feature>
<keyword evidence="3" id="KW-0282">Flagellum</keyword>
<keyword evidence="3" id="KW-0969">Cilium</keyword>
<reference evidence="3 4" key="1">
    <citation type="submission" date="2017-04" db="EMBL/GenBank/DDBJ databases">
        <authorList>
            <person name="Afonso C.L."/>
            <person name="Miller P.J."/>
            <person name="Scott M.A."/>
            <person name="Spackman E."/>
            <person name="Goraichik I."/>
            <person name="Dimitrov K.M."/>
            <person name="Suarez D.L."/>
            <person name="Swayne D.E."/>
        </authorList>
    </citation>
    <scope>NUCLEOTIDE SEQUENCE [LARGE SCALE GENOMIC DNA]</scope>
    <source>
        <strain evidence="3 4">CGMCC 1.12644</strain>
    </source>
</reference>
<evidence type="ECO:0000313" key="3">
    <source>
        <dbReference type="EMBL" id="SMD11094.1"/>
    </source>
</evidence>
<dbReference type="EMBL" id="FWYD01000034">
    <property type="protein sequence ID" value="SMD11094.1"/>
    <property type="molecule type" value="Genomic_DNA"/>
</dbReference>
<feature type="region of interest" description="Disordered" evidence="1">
    <location>
        <begin position="111"/>
        <end position="153"/>
    </location>
</feature>
<feature type="region of interest" description="Disordered" evidence="1">
    <location>
        <begin position="417"/>
        <end position="447"/>
    </location>
</feature>
<dbReference type="Proteomes" id="UP000192330">
    <property type="component" value="Unassembled WGS sequence"/>
</dbReference>
<dbReference type="STRING" id="1387277.SAMN06295998_13417"/>
<dbReference type="Pfam" id="PF02120">
    <property type="entry name" value="Flg_hook"/>
    <property type="match status" value="1"/>
</dbReference>
<dbReference type="InterPro" id="IPR038610">
    <property type="entry name" value="FliK-like_C_sf"/>
</dbReference>
<dbReference type="Gene3D" id="3.30.750.140">
    <property type="match status" value="1"/>
</dbReference>
<protein>
    <submittedName>
        <fullName evidence="3">Flagellar hook-length control protein FliK</fullName>
    </submittedName>
</protein>
<sequence length="461" mass="49290">MLEHPFLRFNGATDDNHLVKQKRETPKSDFKTFLETTINKAVRRPDETPSSDVKSSETKADLRSDEEANDENSAGVQGALTEDSTAFEEFSTEGTVGAGFSAAKGAEHSQRLAVSLASRDSSSKPPNGEKEAQGLNAEKDGKSGTNAALGTDGKSRVALSRGASADGLISSPNVPGQNPTNRIDAPIAAEMLSAMPGSSGSLQPLLARQGLVGQTTNGSKVPGSTESDGKTVIAKKEQVNMAEGGDVRVHPAASRVDSSIRHAFRGAVASQHGTAGYSSGMTLAQERSDSPVQVTESILEVEFDAAIKQQSGEGPYTTPIQELGRKAATQAMYRPENITRQIVEAIHRAADNRVEIRLNPDELGRVQIQMTTTEAGIVMSVISERPETTELLRRHIDLLAQEFEGMGYSEMEFTFNDERSSGEQHSRPNHASPAENLTNTMQNQGSQEAATMALTGIDIRI</sequence>
<dbReference type="CDD" id="cd17470">
    <property type="entry name" value="T3SS_Flik_C"/>
    <property type="match status" value="1"/>
</dbReference>
<accession>A0A1W2EN56</accession>
<dbReference type="RefSeq" id="WP_084355061.1">
    <property type="nucleotide sequence ID" value="NZ_FWYD01000034.1"/>
</dbReference>
<feature type="compositionally biased region" description="Basic and acidic residues" evidence="1">
    <location>
        <begin position="14"/>
        <end position="32"/>
    </location>
</feature>
<dbReference type="OrthoDB" id="7203912at2"/>